<evidence type="ECO:0000313" key="6">
    <source>
        <dbReference type="Proteomes" id="UP001595632"/>
    </source>
</evidence>
<name>A0ABV7GJ53_9RHOB</name>
<dbReference type="SMART" id="SM00345">
    <property type="entry name" value="HTH_GNTR"/>
    <property type="match status" value="1"/>
</dbReference>
<feature type="domain" description="HTH gntR-type" evidence="4">
    <location>
        <begin position="10"/>
        <end position="77"/>
    </location>
</feature>
<dbReference type="CDD" id="cd07377">
    <property type="entry name" value="WHTH_GntR"/>
    <property type="match status" value="1"/>
</dbReference>
<dbReference type="Proteomes" id="UP001595632">
    <property type="component" value="Unassembled WGS sequence"/>
</dbReference>
<dbReference type="SMART" id="SM00895">
    <property type="entry name" value="FCD"/>
    <property type="match status" value="1"/>
</dbReference>
<dbReference type="SUPFAM" id="SSF48008">
    <property type="entry name" value="GntR ligand-binding domain-like"/>
    <property type="match status" value="1"/>
</dbReference>
<proteinExistence type="predicted"/>
<dbReference type="InterPro" id="IPR008920">
    <property type="entry name" value="TF_FadR/GntR_C"/>
</dbReference>
<keyword evidence="1" id="KW-0805">Transcription regulation</keyword>
<dbReference type="Pfam" id="PF07729">
    <property type="entry name" value="FCD"/>
    <property type="match status" value="1"/>
</dbReference>
<protein>
    <submittedName>
        <fullName evidence="5">GntR family transcriptional regulator</fullName>
    </submittedName>
</protein>
<gene>
    <name evidence="5" type="ORF">ACFOGP_02715</name>
</gene>
<reference evidence="6" key="1">
    <citation type="journal article" date="2019" name="Int. J. Syst. Evol. Microbiol.">
        <title>The Global Catalogue of Microorganisms (GCM) 10K type strain sequencing project: providing services to taxonomists for standard genome sequencing and annotation.</title>
        <authorList>
            <consortium name="The Broad Institute Genomics Platform"/>
            <consortium name="The Broad Institute Genome Sequencing Center for Infectious Disease"/>
            <person name="Wu L."/>
            <person name="Ma J."/>
        </authorList>
    </citation>
    <scope>NUCLEOTIDE SEQUENCE [LARGE SCALE GENOMIC DNA]</scope>
    <source>
        <strain evidence="6">KCTC 52366</strain>
    </source>
</reference>
<accession>A0ABV7GJ53</accession>
<keyword evidence="3" id="KW-0804">Transcription</keyword>
<keyword evidence="6" id="KW-1185">Reference proteome</keyword>
<evidence type="ECO:0000256" key="1">
    <source>
        <dbReference type="ARBA" id="ARBA00023015"/>
    </source>
</evidence>
<dbReference type="InterPro" id="IPR000524">
    <property type="entry name" value="Tscrpt_reg_HTH_GntR"/>
</dbReference>
<evidence type="ECO:0000313" key="5">
    <source>
        <dbReference type="EMBL" id="MFC3141599.1"/>
    </source>
</evidence>
<keyword evidence="2" id="KW-0238">DNA-binding</keyword>
<organism evidence="5 6">
    <name type="scientific">Psychromarinibacter halotolerans</name>
    <dbReference type="NCBI Taxonomy" id="1775175"/>
    <lineage>
        <taxon>Bacteria</taxon>
        <taxon>Pseudomonadati</taxon>
        <taxon>Pseudomonadota</taxon>
        <taxon>Alphaproteobacteria</taxon>
        <taxon>Rhodobacterales</taxon>
        <taxon>Paracoccaceae</taxon>
        <taxon>Psychromarinibacter</taxon>
    </lineage>
</organism>
<dbReference type="Gene3D" id="1.20.120.530">
    <property type="entry name" value="GntR ligand-binding domain-like"/>
    <property type="match status" value="1"/>
</dbReference>
<dbReference type="EMBL" id="JBHRTB010000010">
    <property type="protein sequence ID" value="MFC3141599.1"/>
    <property type="molecule type" value="Genomic_DNA"/>
</dbReference>
<dbReference type="PANTHER" id="PTHR43537">
    <property type="entry name" value="TRANSCRIPTIONAL REGULATOR, GNTR FAMILY"/>
    <property type="match status" value="1"/>
</dbReference>
<sequence>MQTADPPGAAPSTEVITAALKTRIFSGALRPGVRLIETELAEEYGVGRGRIREAFRILVGEGHLVSHANRGVLVRRYSRAELLDMGRAREVLESLAARLAAERTLTEDQRDALRAVQDRMDAAEAAQDLETYSRENRTYHTLIETLADNAHVADLIERVRVPYLGLRLPQLFALEQLRQSNEGHRFVTYAILAGAPDVAEAAMRSHIRSGNAHTAALPDEIFD</sequence>
<dbReference type="InterPro" id="IPR036388">
    <property type="entry name" value="WH-like_DNA-bd_sf"/>
</dbReference>
<dbReference type="PROSITE" id="PS50949">
    <property type="entry name" value="HTH_GNTR"/>
    <property type="match status" value="1"/>
</dbReference>
<dbReference type="Gene3D" id="1.10.10.10">
    <property type="entry name" value="Winged helix-like DNA-binding domain superfamily/Winged helix DNA-binding domain"/>
    <property type="match status" value="1"/>
</dbReference>
<evidence type="ECO:0000256" key="3">
    <source>
        <dbReference type="ARBA" id="ARBA00023163"/>
    </source>
</evidence>
<dbReference type="RefSeq" id="WP_275632143.1">
    <property type="nucleotide sequence ID" value="NZ_JARGYD010000002.1"/>
</dbReference>
<comment type="caution">
    <text evidence="5">The sequence shown here is derived from an EMBL/GenBank/DDBJ whole genome shotgun (WGS) entry which is preliminary data.</text>
</comment>
<dbReference type="Pfam" id="PF00392">
    <property type="entry name" value="GntR"/>
    <property type="match status" value="1"/>
</dbReference>
<dbReference type="InterPro" id="IPR011711">
    <property type="entry name" value="GntR_C"/>
</dbReference>
<dbReference type="SUPFAM" id="SSF46785">
    <property type="entry name" value="Winged helix' DNA-binding domain"/>
    <property type="match status" value="1"/>
</dbReference>
<evidence type="ECO:0000256" key="2">
    <source>
        <dbReference type="ARBA" id="ARBA00023125"/>
    </source>
</evidence>
<evidence type="ECO:0000259" key="4">
    <source>
        <dbReference type="PROSITE" id="PS50949"/>
    </source>
</evidence>
<dbReference type="InterPro" id="IPR036390">
    <property type="entry name" value="WH_DNA-bd_sf"/>
</dbReference>
<dbReference type="PANTHER" id="PTHR43537:SF49">
    <property type="entry name" value="TRANSCRIPTIONAL REGULATORY PROTEIN"/>
    <property type="match status" value="1"/>
</dbReference>